<evidence type="ECO:0000313" key="8">
    <source>
        <dbReference type="EMBL" id="SFF82688.1"/>
    </source>
</evidence>
<keyword evidence="4 6" id="KW-0862">Zinc</keyword>
<dbReference type="AlphaFoldDB" id="A0A1I2LVM3"/>
<dbReference type="EMBL" id="FOOU01000001">
    <property type="protein sequence ID" value="SFF82688.1"/>
    <property type="molecule type" value="Genomic_DNA"/>
</dbReference>
<dbReference type="Proteomes" id="UP000198623">
    <property type="component" value="Unassembled WGS sequence"/>
</dbReference>
<evidence type="ECO:0000259" key="7">
    <source>
        <dbReference type="Pfam" id="PF01435"/>
    </source>
</evidence>
<dbReference type="PANTHER" id="PTHR22726:SF24">
    <property type="entry name" value="M48 FAMILY METALLOPEPTIDASE"/>
    <property type="match status" value="1"/>
</dbReference>
<evidence type="ECO:0000256" key="3">
    <source>
        <dbReference type="ARBA" id="ARBA00022801"/>
    </source>
</evidence>
<keyword evidence="1 6" id="KW-0645">Protease</keyword>
<dbReference type="PANTHER" id="PTHR22726">
    <property type="entry name" value="METALLOENDOPEPTIDASE OMA1"/>
    <property type="match status" value="1"/>
</dbReference>
<evidence type="ECO:0000256" key="2">
    <source>
        <dbReference type="ARBA" id="ARBA00022723"/>
    </source>
</evidence>
<comment type="cofactor">
    <cofactor evidence="6">
        <name>Zn(2+)</name>
        <dbReference type="ChEBI" id="CHEBI:29105"/>
    </cofactor>
    <text evidence="6">Binds 1 zinc ion per subunit.</text>
</comment>
<evidence type="ECO:0000256" key="1">
    <source>
        <dbReference type="ARBA" id="ARBA00022670"/>
    </source>
</evidence>
<dbReference type="GO" id="GO:0016020">
    <property type="term" value="C:membrane"/>
    <property type="evidence" value="ECO:0007669"/>
    <property type="project" value="TreeGrafter"/>
</dbReference>
<evidence type="ECO:0000256" key="4">
    <source>
        <dbReference type="ARBA" id="ARBA00022833"/>
    </source>
</evidence>
<dbReference type="Gene3D" id="3.30.2010.10">
    <property type="entry name" value="Metalloproteases ('zincins'), catalytic domain"/>
    <property type="match status" value="1"/>
</dbReference>
<accession>A0A1I2LVM3</accession>
<dbReference type="RefSeq" id="WP_232348872.1">
    <property type="nucleotide sequence ID" value="NZ_FOOU01000001.1"/>
</dbReference>
<dbReference type="STRING" id="1045558.SAMN05216175_101250"/>
<keyword evidence="2" id="KW-0479">Metal-binding</keyword>
<dbReference type="GO" id="GO:0046872">
    <property type="term" value="F:metal ion binding"/>
    <property type="evidence" value="ECO:0007669"/>
    <property type="project" value="UniProtKB-KW"/>
</dbReference>
<evidence type="ECO:0000256" key="5">
    <source>
        <dbReference type="ARBA" id="ARBA00023049"/>
    </source>
</evidence>
<proteinExistence type="inferred from homology"/>
<sequence>MRSPFMNSVVKIFPLFMSVAFLSGCESLQSVDRGLYSAAEAVSERDLVTGQRTLSMASRGQQIAQGNAAVEQILAEQKKAGKKTNAALDEKAYQRVVRVFDRIHRVSHLANERWLPVLIDDPSFNAFTTGGTYIVVHSGLMKDLKDDAELAAVLGHEIAHTVANHVFERQTHQTAALIAGSEAARQGGYQAAFTHESEIEADKIGILYAALAGFDPYAASRIWERQYKKEGSAKGLFFHSHPVNPERALLTRNVANQVKQYYHDGQQNPEAAALLDNNALWRKGSESVEAGSGGGLSAILGTALGAYAQHQGTKQEASRQAQQIQMMQALDKQVVVVGEKVIDQHSWQVVWENRSNVSLKDVVMGVLIKDSTGKVSRYVTHVAGNIKPAARFAGSFTLPDLKVAQLQQMQVKYYLDDATPVR</sequence>
<dbReference type="PROSITE" id="PS51257">
    <property type="entry name" value="PROKAR_LIPOPROTEIN"/>
    <property type="match status" value="1"/>
</dbReference>
<reference evidence="9" key="1">
    <citation type="submission" date="2016-10" db="EMBL/GenBank/DDBJ databases">
        <authorList>
            <person name="Varghese N."/>
            <person name="Submissions S."/>
        </authorList>
    </citation>
    <scope>NUCLEOTIDE SEQUENCE [LARGE SCALE GENOMIC DNA]</scope>
    <source>
        <strain evidence="9">CGMCC 1.10971</strain>
    </source>
</reference>
<keyword evidence="5 6" id="KW-0482">Metalloprotease</keyword>
<evidence type="ECO:0000256" key="6">
    <source>
        <dbReference type="RuleBase" id="RU003983"/>
    </source>
</evidence>
<protein>
    <submittedName>
        <fullName evidence="8">Peptidase family M48</fullName>
    </submittedName>
</protein>
<keyword evidence="9" id="KW-1185">Reference proteome</keyword>
<evidence type="ECO:0000313" key="9">
    <source>
        <dbReference type="Proteomes" id="UP000198623"/>
    </source>
</evidence>
<comment type="similarity">
    <text evidence="6">Belongs to the peptidase M48 family.</text>
</comment>
<organism evidence="8 9">
    <name type="scientific">Neptunomonas qingdaonensis</name>
    <dbReference type="NCBI Taxonomy" id="1045558"/>
    <lineage>
        <taxon>Bacteria</taxon>
        <taxon>Pseudomonadati</taxon>
        <taxon>Pseudomonadota</taxon>
        <taxon>Gammaproteobacteria</taxon>
        <taxon>Oceanospirillales</taxon>
        <taxon>Oceanospirillaceae</taxon>
        <taxon>Neptunomonas</taxon>
    </lineage>
</organism>
<dbReference type="GO" id="GO:0004222">
    <property type="term" value="F:metalloendopeptidase activity"/>
    <property type="evidence" value="ECO:0007669"/>
    <property type="project" value="InterPro"/>
</dbReference>
<dbReference type="Pfam" id="PF01435">
    <property type="entry name" value="Peptidase_M48"/>
    <property type="match status" value="1"/>
</dbReference>
<name>A0A1I2LVM3_9GAMM</name>
<dbReference type="InterPro" id="IPR051156">
    <property type="entry name" value="Mito/Outer_Membr_Metalloprot"/>
</dbReference>
<feature type="domain" description="Peptidase M48" evidence="7">
    <location>
        <begin position="94"/>
        <end position="248"/>
    </location>
</feature>
<dbReference type="CDD" id="cd07324">
    <property type="entry name" value="M48C_Oma1-like"/>
    <property type="match status" value="1"/>
</dbReference>
<dbReference type="InterPro" id="IPR001915">
    <property type="entry name" value="Peptidase_M48"/>
</dbReference>
<gene>
    <name evidence="8" type="ORF">SAMN05216175_101250</name>
</gene>
<dbReference type="GO" id="GO:0051603">
    <property type="term" value="P:proteolysis involved in protein catabolic process"/>
    <property type="evidence" value="ECO:0007669"/>
    <property type="project" value="TreeGrafter"/>
</dbReference>
<keyword evidence="3 6" id="KW-0378">Hydrolase</keyword>